<dbReference type="EMBL" id="CP013927">
    <property type="protein sequence ID" value="AMJ76768.1"/>
    <property type="molecule type" value="Genomic_DNA"/>
</dbReference>
<accession>A0ABN4LSF7</accession>
<keyword evidence="2" id="KW-1185">Reference proteome</keyword>
<dbReference type="Proteomes" id="UP000056750">
    <property type="component" value="Plasmid pASTE61-200"/>
</dbReference>
<dbReference type="RefSeq" id="WP_061093807.1">
    <property type="nucleotide sequence ID" value="NZ_CP013927.1"/>
</dbReference>
<gene>
    <name evidence="1" type="ORF">AVL57_01090</name>
</gene>
<sequence>MTTVNQFVSSLESRTVHISKPVELQYAKDVDDIEDYIEKSFKRKLCATVIANMAQNESISSDLIEHFAKRLETEDGLQTLTAHFLSMFIYAQPISSQ</sequence>
<reference evidence="1 2" key="1">
    <citation type="submission" date="2015-12" db="EMBL/GenBank/DDBJ databases">
        <title>Intraspecies pangenome expansion in the marine bacterium Alteromonas.</title>
        <authorList>
            <person name="Lopez-Perez M."/>
            <person name="Rodriguez-Valera F."/>
        </authorList>
    </citation>
    <scope>NUCLEOTIDE SEQUENCE [LARGE SCALE GENOMIC DNA]</scope>
    <source>
        <strain evidence="1 2">LMG 21861</strain>
        <plasmid evidence="1 2">pASTE61-200</plasmid>
    </source>
</reference>
<evidence type="ECO:0000313" key="2">
    <source>
        <dbReference type="Proteomes" id="UP000056750"/>
    </source>
</evidence>
<organism evidence="1 2">
    <name type="scientific">Alteromonas stellipolaris</name>
    <dbReference type="NCBI Taxonomy" id="233316"/>
    <lineage>
        <taxon>Bacteria</taxon>
        <taxon>Pseudomonadati</taxon>
        <taxon>Pseudomonadota</taxon>
        <taxon>Gammaproteobacteria</taxon>
        <taxon>Alteromonadales</taxon>
        <taxon>Alteromonadaceae</taxon>
        <taxon>Alteromonas/Salinimonas group</taxon>
        <taxon>Alteromonas</taxon>
    </lineage>
</organism>
<keyword evidence="1" id="KW-0614">Plasmid</keyword>
<geneLocation type="plasmid" evidence="1 2">
    <name>pASTE61-200</name>
</geneLocation>
<evidence type="ECO:0000313" key="1">
    <source>
        <dbReference type="EMBL" id="AMJ76768.1"/>
    </source>
</evidence>
<protein>
    <submittedName>
        <fullName evidence="1">Uncharacterized protein</fullName>
    </submittedName>
</protein>
<name>A0ABN4LSF7_9ALTE</name>
<proteinExistence type="predicted"/>